<accession>A0A062XPW0</accession>
<dbReference type="CDD" id="cd02440">
    <property type="entry name" value="AdoMet_MTases"/>
    <property type="match status" value="1"/>
</dbReference>
<comment type="caution">
    <text evidence="1">The sequence shown here is derived from an EMBL/GenBank/DDBJ whole genome shotgun (WGS) entry which is preliminary data.</text>
</comment>
<reference evidence="1 2" key="1">
    <citation type="submission" date="2014-04" db="EMBL/GenBank/DDBJ databases">
        <title>The Genome Sequence of Thermoanaerobaculum aquaticum MP-01, The First Cultivated Group 23 Acidobacterium.</title>
        <authorList>
            <person name="Stamps B.W."/>
            <person name="Losey N.A."/>
            <person name="Lawson P.A."/>
            <person name="Stevenson B.S."/>
        </authorList>
    </citation>
    <scope>NUCLEOTIDE SEQUENCE [LARGE SCALE GENOMIC DNA]</scope>
    <source>
        <strain evidence="1 2">MP-01</strain>
    </source>
</reference>
<dbReference type="RefSeq" id="WP_161685676.1">
    <property type="nucleotide sequence ID" value="NZ_JMFG01000068.1"/>
</dbReference>
<keyword evidence="2" id="KW-1185">Reference proteome</keyword>
<dbReference type="OrthoDB" id="114146at2"/>
<evidence type="ECO:0000313" key="2">
    <source>
        <dbReference type="Proteomes" id="UP000027284"/>
    </source>
</evidence>
<evidence type="ECO:0008006" key="3">
    <source>
        <dbReference type="Google" id="ProtNLM"/>
    </source>
</evidence>
<gene>
    <name evidence="1" type="ORF">EG19_10905</name>
</gene>
<dbReference type="PANTHER" id="PTHR43861">
    <property type="entry name" value="TRANS-ACONITATE 2-METHYLTRANSFERASE-RELATED"/>
    <property type="match status" value="1"/>
</dbReference>
<dbReference type="Proteomes" id="UP000027284">
    <property type="component" value="Unassembled WGS sequence"/>
</dbReference>
<name>A0A062XPW0_9BACT</name>
<dbReference type="InterPro" id="IPR029063">
    <property type="entry name" value="SAM-dependent_MTases_sf"/>
</dbReference>
<evidence type="ECO:0000313" key="1">
    <source>
        <dbReference type="EMBL" id="KDA52833.1"/>
    </source>
</evidence>
<dbReference type="PANTHER" id="PTHR43861:SF6">
    <property type="entry name" value="METHYLTRANSFERASE TYPE 11"/>
    <property type="match status" value="1"/>
</dbReference>
<protein>
    <recommendedName>
        <fullName evidence="3">Class I SAM-dependent methyltransferase</fullName>
    </recommendedName>
</protein>
<proteinExistence type="predicted"/>
<dbReference type="SUPFAM" id="SSF53335">
    <property type="entry name" value="S-adenosyl-L-methionine-dependent methyltransferases"/>
    <property type="match status" value="1"/>
</dbReference>
<dbReference type="AlphaFoldDB" id="A0A062XPW0"/>
<sequence length="295" mass="33679">MEFSSDYLRCANCETLVFAHGFDKDVGRVKDDDADLYGRQYWLSHQVQTWGYPDIFARARKDIPERCLHWLRTLLKYKLPPSRTLELGSGHGGFVALLRFAGYDATGLELSPWVVDFARKTFQIPVLQGPVEDQSLEAGSFDAIILMDVLEHLPNPTGTIRRCLNLLKPDGIFLIQTPRYPEGKSYQEMLEGDDPFLEQLKAREHLFLFSMSSIQLFFRYLGVGFIHFEPAMFPAYDMFVVASRQEPVVCSTRKITKALSSSPPGRLVLALLDLDNQFGSLRRLYEIGEADRAER</sequence>
<dbReference type="EMBL" id="JMFG01000068">
    <property type="protein sequence ID" value="KDA52833.1"/>
    <property type="molecule type" value="Genomic_DNA"/>
</dbReference>
<organism evidence="1 2">
    <name type="scientific">Thermoanaerobaculum aquaticum</name>
    <dbReference type="NCBI Taxonomy" id="1312852"/>
    <lineage>
        <taxon>Bacteria</taxon>
        <taxon>Pseudomonadati</taxon>
        <taxon>Acidobacteriota</taxon>
        <taxon>Thermoanaerobaculia</taxon>
        <taxon>Thermoanaerobaculales</taxon>
        <taxon>Thermoanaerobaculaceae</taxon>
        <taxon>Thermoanaerobaculum</taxon>
    </lineage>
</organism>
<dbReference type="STRING" id="1312852.EG19_10905"/>
<dbReference type="Pfam" id="PF13489">
    <property type="entry name" value="Methyltransf_23"/>
    <property type="match status" value="1"/>
</dbReference>
<dbReference type="Gene3D" id="3.40.50.150">
    <property type="entry name" value="Vaccinia Virus protein VP39"/>
    <property type="match status" value="1"/>
</dbReference>
<feature type="non-terminal residue" evidence="1">
    <location>
        <position position="295"/>
    </location>
</feature>